<keyword evidence="6 11" id="KW-0067">ATP-binding</keyword>
<evidence type="ECO:0000256" key="3">
    <source>
        <dbReference type="ARBA" id="ARBA00022475"/>
    </source>
</evidence>
<protein>
    <submittedName>
        <fullName evidence="11">ABC transporter ATP-binding protein</fullName>
    </submittedName>
</protein>
<dbReference type="InterPro" id="IPR003439">
    <property type="entry name" value="ABC_transporter-like_ATP-bd"/>
</dbReference>
<dbReference type="GO" id="GO:0016887">
    <property type="term" value="F:ATP hydrolysis activity"/>
    <property type="evidence" value="ECO:0007669"/>
    <property type="project" value="InterPro"/>
</dbReference>
<evidence type="ECO:0000256" key="8">
    <source>
        <dbReference type="ARBA" id="ARBA00023065"/>
    </source>
</evidence>
<evidence type="ECO:0000313" key="12">
    <source>
        <dbReference type="Proteomes" id="UP000076563"/>
    </source>
</evidence>
<dbReference type="InterPro" id="IPR017871">
    <property type="entry name" value="ABC_transporter-like_CS"/>
</dbReference>
<dbReference type="PANTHER" id="PTHR42771:SF4">
    <property type="entry name" value="IRON(3+)-HYDROXAMATE IMPORT ATP-BINDING PROTEIN FHUC"/>
    <property type="match status" value="1"/>
</dbReference>
<dbReference type="GO" id="GO:0006826">
    <property type="term" value="P:iron ion transport"/>
    <property type="evidence" value="ECO:0007669"/>
    <property type="project" value="UniProtKB-KW"/>
</dbReference>
<dbReference type="InterPro" id="IPR051535">
    <property type="entry name" value="Siderophore_ABC-ATPase"/>
</dbReference>
<keyword evidence="2" id="KW-0813">Transport</keyword>
<evidence type="ECO:0000256" key="5">
    <source>
        <dbReference type="ARBA" id="ARBA00022741"/>
    </source>
</evidence>
<keyword evidence="7" id="KW-0408">Iron</keyword>
<dbReference type="OrthoDB" id="9787851at2"/>
<dbReference type="InterPro" id="IPR003593">
    <property type="entry name" value="AAA+_ATPase"/>
</dbReference>
<evidence type="ECO:0000259" key="10">
    <source>
        <dbReference type="PROSITE" id="PS50893"/>
    </source>
</evidence>
<dbReference type="PANTHER" id="PTHR42771">
    <property type="entry name" value="IRON(3+)-HYDROXAMATE IMPORT ATP-BINDING PROTEIN FHUC"/>
    <property type="match status" value="1"/>
</dbReference>
<evidence type="ECO:0000313" key="11">
    <source>
        <dbReference type="EMBL" id="KZE82501.1"/>
    </source>
</evidence>
<evidence type="ECO:0000256" key="1">
    <source>
        <dbReference type="ARBA" id="ARBA00004202"/>
    </source>
</evidence>
<dbReference type="AlphaFoldDB" id="A0A161UWZ5"/>
<dbReference type="PROSITE" id="PS50893">
    <property type="entry name" value="ABC_TRANSPORTER_2"/>
    <property type="match status" value="1"/>
</dbReference>
<organism evidence="11 12">
    <name type="scientific">Paenibacillus elgii</name>
    <dbReference type="NCBI Taxonomy" id="189691"/>
    <lineage>
        <taxon>Bacteria</taxon>
        <taxon>Bacillati</taxon>
        <taxon>Bacillota</taxon>
        <taxon>Bacilli</taxon>
        <taxon>Bacillales</taxon>
        <taxon>Paenibacillaceae</taxon>
        <taxon>Paenibacillus</taxon>
    </lineage>
</organism>
<dbReference type="FunFam" id="3.40.50.300:FF:000134">
    <property type="entry name" value="Iron-enterobactin ABC transporter ATP-binding protein"/>
    <property type="match status" value="1"/>
</dbReference>
<dbReference type="Proteomes" id="UP000076563">
    <property type="component" value="Unassembled WGS sequence"/>
</dbReference>
<dbReference type="EMBL" id="LQRA01000035">
    <property type="protein sequence ID" value="KZE82501.1"/>
    <property type="molecule type" value="Genomic_DNA"/>
</dbReference>
<dbReference type="GO" id="GO:0005886">
    <property type="term" value="C:plasma membrane"/>
    <property type="evidence" value="ECO:0007669"/>
    <property type="project" value="UniProtKB-SubCell"/>
</dbReference>
<evidence type="ECO:0000256" key="6">
    <source>
        <dbReference type="ARBA" id="ARBA00022840"/>
    </source>
</evidence>
<comment type="caution">
    <text evidence="11">The sequence shown here is derived from an EMBL/GenBank/DDBJ whole genome shotgun (WGS) entry which is preliminary data.</text>
</comment>
<proteinExistence type="predicted"/>
<accession>A0A161UWZ5</accession>
<comment type="subcellular location">
    <subcellularLocation>
        <location evidence="1">Cell membrane</location>
        <topology evidence="1">Peripheral membrane protein</topology>
    </subcellularLocation>
</comment>
<dbReference type="SMART" id="SM00382">
    <property type="entry name" value="AAA"/>
    <property type="match status" value="1"/>
</dbReference>
<reference evidence="12" key="1">
    <citation type="submission" date="2016-01" db="EMBL/GenBank/DDBJ databases">
        <title>Draft genome of Chromobacterium sp. F49.</title>
        <authorList>
            <person name="Hong K.W."/>
        </authorList>
    </citation>
    <scope>NUCLEOTIDE SEQUENCE [LARGE SCALE GENOMIC DNA]</scope>
    <source>
        <strain evidence="12">M63</strain>
    </source>
</reference>
<evidence type="ECO:0000256" key="7">
    <source>
        <dbReference type="ARBA" id="ARBA00023004"/>
    </source>
</evidence>
<evidence type="ECO:0000256" key="9">
    <source>
        <dbReference type="ARBA" id="ARBA00023136"/>
    </source>
</evidence>
<keyword evidence="4" id="KW-0410">Iron transport</keyword>
<keyword evidence="8" id="KW-0406">Ion transport</keyword>
<dbReference type="SUPFAM" id="SSF52540">
    <property type="entry name" value="P-loop containing nucleoside triphosphate hydrolases"/>
    <property type="match status" value="1"/>
</dbReference>
<gene>
    <name evidence="11" type="ORF">AV654_08340</name>
</gene>
<dbReference type="Gene3D" id="3.40.50.300">
    <property type="entry name" value="P-loop containing nucleotide triphosphate hydrolases"/>
    <property type="match status" value="1"/>
</dbReference>
<evidence type="ECO:0000256" key="2">
    <source>
        <dbReference type="ARBA" id="ARBA00022448"/>
    </source>
</evidence>
<feature type="domain" description="ABC transporter" evidence="10">
    <location>
        <begin position="1"/>
        <end position="241"/>
    </location>
</feature>
<keyword evidence="12" id="KW-1185">Reference proteome</keyword>
<name>A0A161UWZ5_9BACL</name>
<keyword evidence="9" id="KW-0472">Membrane</keyword>
<keyword evidence="5" id="KW-0547">Nucleotide-binding</keyword>
<dbReference type="InterPro" id="IPR027417">
    <property type="entry name" value="P-loop_NTPase"/>
</dbReference>
<keyword evidence="3" id="KW-1003">Cell membrane</keyword>
<dbReference type="RefSeq" id="WP_063178290.1">
    <property type="nucleotide sequence ID" value="NZ_LQRA01000035.1"/>
</dbReference>
<evidence type="ECO:0000256" key="4">
    <source>
        <dbReference type="ARBA" id="ARBA00022496"/>
    </source>
</evidence>
<sequence>MTATAIHTDHLEFHVGAFRLRDVTVSIPKGKLTAIVGPNGSGKSTLLKIIAKLLKADQGEVYVHNRQAKTYKSMEFAQTVAMLTQSKGQLPELTLRELVAYGRSPYKRMFDNMTADDERIIDWALDITGAAKAEQQMFHTLSGGEQQKVRIAMALAQKTNILLLDEPTTYLDLAHQLDVMEMLQRINESHRLTIVMVLHDLQQAANYCDYLIAMKHGRVVGSGNPKEMISPQFLQDVYAIEAKVVFDDDYPVIIPIRKTCKPKEEIIWSL</sequence>
<dbReference type="Pfam" id="PF00005">
    <property type="entry name" value="ABC_tran"/>
    <property type="match status" value="1"/>
</dbReference>
<dbReference type="CDD" id="cd03214">
    <property type="entry name" value="ABC_Iron-Siderophores_B12_Hemin"/>
    <property type="match status" value="1"/>
</dbReference>
<dbReference type="PROSITE" id="PS00211">
    <property type="entry name" value="ABC_TRANSPORTER_1"/>
    <property type="match status" value="1"/>
</dbReference>
<dbReference type="GO" id="GO:0005524">
    <property type="term" value="F:ATP binding"/>
    <property type="evidence" value="ECO:0007669"/>
    <property type="project" value="UniProtKB-KW"/>
</dbReference>